<keyword evidence="11" id="KW-0469">Meiosis</keyword>
<protein>
    <recommendedName>
        <fullName evidence="15">Mitotic checkpoint protein BUB3</fullName>
    </recommendedName>
</protein>
<dbReference type="SMART" id="SM00320">
    <property type="entry name" value="WD40"/>
    <property type="match status" value="6"/>
</dbReference>
<keyword evidence="4 16" id="KW-0853">WD repeat</keyword>
<evidence type="ECO:0000256" key="9">
    <source>
        <dbReference type="ARBA" id="ARBA00022838"/>
    </source>
</evidence>
<keyword evidence="5" id="KW-0132">Cell division</keyword>
<evidence type="ECO:0000313" key="18">
    <source>
        <dbReference type="Proteomes" id="UP001623348"/>
    </source>
</evidence>
<evidence type="ECO:0000313" key="17">
    <source>
        <dbReference type="EMBL" id="GAB0191947.1"/>
    </source>
</evidence>
<name>A0ABC9X4V0_GRUJA</name>
<evidence type="ECO:0000256" key="14">
    <source>
        <dbReference type="ARBA" id="ARBA00037960"/>
    </source>
</evidence>
<dbReference type="GO" id="GO:0051321">
    <property type="term" value="P:meiotic cell cycle"/>
    <property type="evidence" value="ECO:0007669"/>
    <property type="project" value="UniProtKB-KW"/>
</dbReference>
<evidence type="ECO:0000256" key="10">
    <source>
        <dbReference type="ARBA" id="ARBA00023242"/>
    </source>
</evidence>
<keyword evidence="8" id="KW-0159">Chromosome partition</keyword>
<dbReference type="GO" id="GO:0000776">
    <property type="term" value="C:kinetochore"/>
    <property type="evidence" value="ECO:0007669"/>
    <property type="project" value="UniProtKB-KW"/>
</dbReference>
<dbReference type="GO" id="GO:0005634">
    <property type="term" value="C:nucleus"/>
    <property type="evidence" value="ECO:0007669"/>
    <property type="project" value="UniProtKB-SubCell"/>
</dbReference>
<dbReference type="AlphaFoldDB" id="A0ABC9X4V0"/>
<evidence type="ECO:0000256" key="4">
    <source>
        <dbReference type="ARBA" id="ARBA00022574"/>
    </source>
</evidence>
<comment type="subcellular location">
    <subcellularLocation>
        <location evidence="2">Chromosome</location>
        <location evidence="2">Centromere</location>
        <location evidence="2">Kinetochore</location>
    </subcellularLocation>
    <subcellularLocation>
        <location evidence="1">Nucleus</location>
    </subcellularLocation>
</comment>
<evidence type="ECO:0000256" key="3">
    <source>
        <dbReference type="ARBA" id="ARBA00022454"/>
    </source>
</evidence>
<evidence type="ECO:0000256" key="8">
    <source>
        <dbReference type="ARBA" id="ARBA00022829"/>
    </source>
</evidence>
<evidence type="ECO:0000256" key="5">
    <source>
        <dbReference type="ARBA" id="ARBA00022618"/>
    </source>
</evidence>
<dbReference type="PROSITE" id="PS50294">
    <property type="entry name" value="WD_REPEATS_REGION"/>
    <property type="match status" value="1"/>
</dbReference>
<evidence type="ECO:0000256" key="13">
    <source>
        <dbReference type="ARBA" id="ARBA00023328"/>
    </source>
</evidence>
<comment type="caution">
    <text evidence="17">The sequence shown here is derived from an EMBL/GenBank/DDBJ whole genome shotgun (WGS) entry which is preliminary data.</text>
</comment>
<accession>A0ABC9X4V0</accession>
<dbReference type="Proteomes" id="UP001623348">
    <property type="component" value="Unassembled WGS sequence"/>
</dbReference>
<dbReference type="SUPFAM" id="SSF50978">
    <property type="entry name" value="WD40 repeat-like"/>
    <property type="match status" value="1"/>
</dbReference>
<keyword evidence="10" id="KW-0539">Nucleus</keyword>
<evidence type="ECO:0000256" key="11">
    <source>
        <dbReference type="ARBA" id="ARBA00023254"/>
    </source>
</evidence>
<keyword evidence="7" id="KW-0498">Mitosis</keyword>
<dbReference type="InterPro" id="IPR036322">
    <property type="entry name" value="WD40_repeat_dom_sf"/>
</dbReference>
<keyword evidence="18" id="KW-1185">Reference proteome</keyword>
<feature type="repeat" description="WD" evidence="16">
    <location>
        <begin position="208"/>
        <end position="240"/>
    </location>
</feature>
<dbReference type="Gene3D" id="2.130.10.10">
    <property type="entry name" value="YVTN repeat-like/Quinoprotein amine dehydrogenase"/>
    <property type="match status" value="1"/>
</dbReference>
<dbReference type="Pfam" id="PF00400">
    <property type="entry name" value="WD40"/>
    <property type="match status" value="3"/>
</dbReference>
<dbReference type="InterPro" id="IPR015943">
    <property type="entry name" value="WD40/YVTN_repeat-like_dom_sf"/>
</dbReference>
<dbReference type="GO" id="GO:0007059">
    <property type="term" value="P:chromosome segregation"/>
    <property type="evidence" value="ECO:0007669"/>
    <property type="project" value="UniProtKB-KW"/>
</dbReference>
<dbReference type="GO" id="GO:0051301">
    <property type="term" value="P:cell division"/>
    <property type="evidence" value="ECO:0007669"/>
    <property type="project" value="UniProtKB-KW"/>
</dbReference>
<dbReference type="PROSITE" id="PS50082">
    <property type="entry name" value="WD_REPEATS_2"/>
    <property type="match status" value="2"/>
</dbReference>
<keyword evidence="9" id="KW-0995">Kinetochore</keyword>
<proteinExistence type="inferred from homology"/>
<evidence type="ECO:0000256" key="2">
    <source>
        <dbReference type="ARBA" id="ARBA00004629"/>
    </source>
</evidence>
<dbReference type="PANTHER" id="PTHR10971">
    <property type="entry name" value="MRNA EXPORT FACTOR AND BUB3"/>
    <property type="match status" value="1"/>
</dbReference>
<sequence length="442" mass="49906">MPCGGTGTRRKLRARGARRHAQFRPFESANGGAVWLGGANGSARERRWRLTAGRRRGARAECLAGSISRILTCFSGTVLRERPCPRRLSASVIRCRSREKAFPWWSGERNSCNMKTMTGSNEFKLNQTPDDGISSVKFSPNTSQFLLVSSWDTTVRLYDVPANTMRLKYQHSGAVLDCAFYDPTHAWSGGLDQQLKMHDLNTDQENLVGAHDAPIRCVEYCPEVNVMVTGSWDQTVKLWDPRTPCNAGTFSQPEKVYTLSVSGDRLIVGTAGRRVLVWDLRNMGYVQQRRESSLKYQTRCIRAFPNKQGYVLSSIEGRVAVEYLDPSPEIQKKKYAFKCHRLKENNIEQIYPVNAISFHNVHNTFATGGSDGFVNIWDPFNKKRLCQFHRYPTSIASLAFSNDGTTLAIASSYMYEMDDIEHPEDGIYIRQVTDAETKPKST</sequence>
<evidence type="ECO:0000256" key="7">
    <source>
        <dbReference type="ARBA" id="ARBA00022776"/>
    </source>
</evidence>
<feature type="repeat" description="WD" evidence="16">
    <location>
        <begin position="353"/>
        <end position="378"/>
    </location>
</feature>
<reference evidence="17 18" key="1">
    <citation type="submission" date="2024-06" db="EMBL/GenBank/DDBJ databases">
        <title>The draft genome of Grus japonensis, version 3.</title>
        <authorList>
            <person name="Nabeshima K."/>
            <person name="Suzuki S."/>
            <person name="Onuma M."/>
        </authorList>
    </citation>
    <scope>NUCLEOTIDE SEQUENCE [LARGE SCALE GENOMIC DNA]</scope>
    <source>
        <strain evidence="17 18">451A</strain>
    </source>
</reference>
<evidence type="ECO:0000256" key="1">
    <source>
        <dbReference type="ARBA" id="ARBA00004123"/>
    </source>
</evidence>
<keyword evidence="12" id="KW-0131">Cell cycle</keyword>
<keyword evidence="13" id="KW-0137">Centromere</keyword>
<keyword evidence="6" id="KW-0677">Repeat</keyword>
<dbReference type="FunFam" id="2.130.10.10:FF:000047">
    <property type="entry name" value="Mitotic checkpoint protein bub3, putative"/>
    <property type="match status" value="1"/>
</dbReference>
<evidence type="ECO:0000256" key="15">
    <source>
        <dbReference type="ARBA" id="ARBA00040107"/>
    </source>
</evidence>
<gene>
    <name evidence="17" type="ORF">GRJ2_001660000</name>
</gene>
<dbReference type="InterPro" id="IPR001680">
    <property type="entry name" value="WD40_rpt"/>
</dbReference>
<organism evidence="17 18">
    <name type="scientific">Grus japonensis</name>
    <name type="common">Japanese crane</name>
    <name type="synonym">Red-crowned crane</name>
    <dbReference type="NCBI Taxonomy" id="30415"/>
    <lineage>
        <taxon>Eukaryota</taxon>
        <taxon>Metazoa</taxon>
        <taxon>Chordata</taxon>
        <taxon>Craniata</taxon>
        <taxon>Vertebrata</taxon>
        <taxon>Euteleostomi</taxon>
        <taxon>Archelosauria</taxon>
        <taxon>Archosauria</taxon>
        <taxon>Dinosauria</taxon>
        <taxon>Saurischia</taxon>
        <taxon>Theropoda</taxon>
        <taxon>Coelurosauria</taxon>
        <taxon>Aves</taxon>
        <taxon>Neognathae</taxon>
        <taxon>Neoaves</taxon>
        <taxon>Gruiformes</taxon>
        <taxon>Gruidae</taxon>
        <taxon>Grus</taxon>
    </lineage>
</organism>
<dbReference type="PRINTS" id="PR00320">
    <property type="entry name" value="GPROTEINBRPT"/>
</dbReference>
<dbReference type="EMBL" id="BAAFJT010000007">
    <property type="protein sequence ID" value="GAB0191947.1"/>
    <property type="molecule type" value="Genomic_DNA"/>
</dbReference>
<evidence type="ECO:0000256" key="6">
    <source>
        <dbReference type="ARBA" id="ARBA00022737"/>
    </source>
</evidence>
<comment type="similarity">
    <text evidence="14">Belongs to the WD repeat BUB3 family.</text>
</comment>
<evidence type="ECO:0000256" key="12">
    <source>
        <dbReference type="ARBA" id="ARBA00023306"/>
    </source>
</evidence>
<evidence type="ECO:0000256" key="16">
    <source>
        <dbReference type="PROSITE-ProRule" id="PRU00221"/>
    </source>
</evidence>
<dbReference type="InterPro" id="IPR020472">
    <property type="entry name" value="WD40_PAC1"/>
</dbReference>
<keyword evidence="3" id="KW-0158">Chromosome</keyword>